<dbReference type="FunFam" id="3.30.230.10:FF:000001">
    <property type="entry name" value="30S ribosomal protein S9"/>
    <property type="match status" value="1"/>
</dbReference>
<feature type="region of interest" description="Disordered" evidence="8">
    <location>
        <begin position="236"/>
        <end position="257"/>
    </location>
</feature>
<dbReference type="GO" id="GO:0022625">
    <property type="term" value="C:cytosolic large ribosomal subunit"/>
    <property type="evidence" value="ECO:0007669"/>
    <property type="project" value="TreeGrafter"/>
</dbReference>
<dbReference type="Pfam" id="PF00572">
    <property type="entry name" value="Ribosomal_L13"/>
    <property type="match status" value="1"/>
</dbReference>
<dbReference type="InterPro" id="IPR020568">
    <property type="entry name" value="Ribosomal_Su5_D2-typ_SF"/>
</dbReference>
<evidence type="ECO:0000256" key="3">
    <source>
        <dbReference type="ARBA" id="ARBA00022980"/>
    </source>
</evidence>
<dbReference type="InterPro" id="IPR005823">
    <property type="entry name" value="Ribosomal_uL13_bac-type"/>
</dbReference>
<comment type="similarity">
    <text evidence="1 5 7">Belongs to the universal ribosomal protein uS9 family.</text>
</comment>
<dbReference type="Proteomes" id="UP000192599">
    <property type="component" value="Unassembled WGS sequence"/>
</dbReference>
<dbReference type="Gene3D" id="3.30.230.10">
    <property type="match status" value="1"/>
</dbReference>
<dbReference type="PANTHER" id="PTHR11545">
    <property type="entry name" value="RIBOSOMAL PROTEIN L13"/>
    <property type="match status" value="1"/>
</dbReference>
<comment type="subunit">
    <text evidence="6">Part of the 50S ribosomal subunit.</text>
</comment>
<name>A0A1V9VB99_9BACT</name>
<dbReference type="EMBL" id="LNTC01000063">
    <property type="protein sequence ID" value="OQR41390.1"/>
    <property type="molecule type" value="Genomic_DNA"/>
</dbReference>
<evidence type="ECO:0000256" key="1">
    <source>
        <dbReference type="ARBA" id="ARBA00005251"/>
    </source>
</evidence>
<keyword evidence="3 5" id="KW-0689">Ribosomal protein</keyword>
<reference evidence="9 10" key="1">
    <citation type="submission" date="2017-04" db="EMBL/GenBank/DDBJ databases">
        <title>Accumulation and expression of multiple antibiotic resistance genes in Arcobacter cryaerophilus that thrives in sewage.</title>
        <authorList>
            <person name="Millar J.A."/>
            <person name="Raghavan R."/>
        </authorList>
    </citation>
    <scope>NUCLEOTIDE SEQUENCE [LARGE SCALE GENOMIC DNA]</scope>
    <source>
        <strain evidence="9 10">AZT-1</strain>
    </source>
</reference>
<evidence type="ECO:0000256" key="5">
    <source>
        <dbReference type="HAMAP-Rule" id="MF_00532"/>
    </source>
</evidence>
<accession>A0A1V9VB99</accession>
<dbReference type="InterPro" id="IPR023035">
    <property type="entry name" value="Ribosomal_uS9_bac/plastid"/>
</dbReference>
<feature type="compositionally biased region" description="Basic residues" evidence="8">
    <location>
        <begin position="242"/>
        <end position="257"/>
    </location>
</feature>
<dbReference type="GO" id="GO:0003735">
    <property type="term" value="F:structural constituent of ribosome"/>
    <property type="evidence" value="ECO:0007669"/>
    <property type="project" value="InterPro"/>
</dbReference>
<dbReference type="SUPFAM" id="SSF54211">
    <property type="entry name" value="Ribosomal protein S5 domain 2-like"/>
    <property type="match status" value="1"/>
</dbReference>
<evidence type="ECO:0000256" key="7">
    <source>
        <dbReference type="RuleBase" id="RU003815"/>
    </source>
</evidence>
<comment type="similarity">
    <text evidence="2 6">Belongs to the universal ribosomal protein uL13 family.</text>
</comment>
<dbReference type="InterPro" id="IPR020574">
    <property type="entry name" value="Ribosomal_uS9_CS"/>
</dbReference>
<dbReference type="InterPro" id="IPR014721">
    <property type="entry name" value="Ribsml_uS5_D2-typ_fold_subgr"/>
</dbReference>
<dbReference type="GO" id="GO:0015935">
    <property type="term" value="C:small ribosomal subunit"/>
    <property type="evidence" value="ECO:0007669"/>
    <property type="project" value="UniProtKB-ARBA"/>
</dbReference>
<evidence type="ECO:0000256" key="4">
    <source>
        <dbReference type="ARBA" id="ARBA00023274"/>
    </source>
</evidence>
<dbReference type="NCBIfam" id="TIGR01066">
    <property type="entry name" value="rplM_bact"/>
    <property type="match status" value="1"/>
</dbReference>
<dbReference type="HAMAP" id="MF_00532_B">
    <property type="entry name" value="Ribosomal_uS9_B"/>
    <property type="match status" value="1"/>
</dbReference>
<dbReference type="NCBIfam" id="NF001099">
    <property type="entry name" value="PRK00132.1"/>
    <property type="match status" value="1"/>
</dbReference>
<comment type="caution">
    <text evidence="9">The sequence shown here is derived from an EMBL/GenBank/DDBJ whole genome shotgun (WGS) entry which is preliminary data.</text>
</comment>
<dbReference type="GO" id="GO:0017148">
    <property type="term" value="P:negative regulation of translation"/>
    <property type="evidence" value="ECO:0007669"/>
    <property type="project" value="TreeGrafter"/>
</dbReference>
<dbReference type="HAMAP" id="MF_01366">
    <property type="entry name" value="Ribosomal_uL13"/>
    <property type="match status" value="1"/>
</dbReference>
<evidence type="ECO:0000313" key="10">
    <source>
        <dbReference type="Proteomes" id="UP000192599"/>
    </source>
</evidence>
<dbReference type="Gene3D" id="3.90.1180.10">
    <property type="entry name" value="Ribosomal protein L13"/>
    <property type="match status" value="1"/>
</dbReference>
<proteinExistence type="inferred from homology"/>
<evidence type="ECO:0000256" key="2">
    <source>
        <dbReference type="ARBA" id="ARBA00006227"/>
    </source>
</evidence>
<dbReference type="PANTHER" id="PTHR11545:SF2">
    <property type="entry name" value="LARGE RIBOSOMAL SUBUNIT PROTEIN UL13M"/>
    <property type="match status" value="1"/>
</dbReference>
<organism evidence="9 10">
    <name type="scientific">Aliarcobacter cryaerophilus</name>
    <dbReference type="NCBI Taxonomy" id="28198"/>
    <lineage>
        <taxon>Bacteria</taxon>
        <taxon>Pseudomonadati</taxon>
        <taxon>Campylobacterota</taxon>
        <taxon>Epsilonproteobacteria</taxon>
        <taxon>Campylobacterales</taxon>
        <taxon>Arcobacteraceae</taxon>
        <taxon>Aliarcobacter</taxon>
    </lineage>
</organism>
<dbReference type="InterPro" id="IPR005822">
    <property type="entry name" value="Ribosomal_uL13"/>
</dbReference>
<dbReference type="GO" id="GO:0006412">
    <property type="term" value="P:translation"/>
    <property type="evidence" value="ECO:0007669"/>
    <property type="project" value="UniProtKB-UniRule"/>
</dbReference>
<dbReference type="CDD" id="cd00392">
    <property type="entry name" value="Ribosomal_L13"/>
    <property type="match status" value="1"/>
</dbReference>
<dbReference type="InterPro" id="IPR000754">
    <property type="entry name" value="Ribosomal_uS9"/>
</dbReference>
<dbReference type="Pfam" id="PF00380">
    <property type="entry name" value="Ribosomal_S9"/>
    <property type="match status" value="1"/>
</dbReference>
<dbReference type="PROSITE" id="PS00360">
    <property type="entry name" value="RIBOSOMAL_S9"/>
    <property type="match status" value="1"/>
</dbReference>
<dbReference type="SUPFAM" id="SSF52161">
    <property type="entry name" value="Ribosomal protein L13"/>
    <property type="match status" value="1"/>
</dbReference>
<dbReference type="GO" id="GO:0003729">
    <property type="term" value="F:mRNA binding"/>
    <property type="evidence" value="ECO:0007669"/>
    <property type="project" value="TreeGrafter"/>
</dbReference>
<dbReference type="AlphaFoldDB" id="A0A1V9VB99"/>
<evidence type="ECO:0000256" key="6">
    <source>
        <dbReference type="HAMAP-Rule" id="MF_01366"/>
    </source>
</evidence>
<comment type="function">
    <text evidence="6">This protein is one of the early assembly proteins of the 50S ribosomal subunit, although it is not seen to bind rRNA by itself. It is important during the early stages of 50S assembly.</text>
</comment>
<evidence type="ECO:0000256" key="8">
    <source>
        <dbReference type="SAM" id="MobiDB-lite"/>
    </source>
</evidence>
<sequence>MKFTQMAKANEIERSWVVVDAEGKVFGRIITEVATILRGKNKPCFTPNVDCGDYVVIINASKAKFTGAKLEVKNYYTHSGYFGSTKTHKMSDMIEKNPEKLFKLATRGMLPKTTLGKAMLKKLKVYAGSEHPHTAQRRKTAIAKVWLENGNGQLTINGQSLDQWLGGHDSIKKRVMQPLHVSKQESSVNIIVKTLGGGYSAQADAARHGISRALVAYDEQFRTILKPHGLLTRDARSVERKKYGKKKARKSSQFSKR</sequence>
<gene>
    <name evidence="6" type="primary">rplM</name>
    <name evidence="5" type="synonym">rpsI</name>
    <name evidence="9" type="ORF">AS859_05970</name>
</gene>
<keyword evidence="4 5" id="KW-0687">Ribonucleoprotein</keyword>
<evidence type="ECO:0000313" key="9">
    <source>
        <dbReference type="EMBL" id="OQR41390.1"/>
    </source>
</evidence>
<dbReference type="InterPro" id="IPR036899">
    <property type="entry name" value="Ribosomal_uL13_sf"/>
</dbReference>
<protein>
    <recommendedName>
        <fullName evidence="5 6">Multifunctional fusion protein</fullName>
    </recommendedName>
    <domain>
        <recommendedName>
            <fullName evidence="5">Small ribosomal subunit protein uS9</fullName>
        </recommendedName>
    </domain>
    <domain>
        <recommendedName>
            <fullName evidence="6">Large ribosomal subunit protein uL13</fullName>
        </recommendedName>
    </domain>
</protein>